<reference evidence="1" key="1">
    <citation type="submission" date="2019-08" db="EMBL/GenBank/DDBJ databases">
        <authorList>
            <person name="Amaro Estrada I."/>
            <person name="Quiroz Castaneda R.E."/>
            <person name="Martinez Ocampo F."/>
            <person name="Rodriguez Camarillo S.D."/>
        </authorList>
    </citation>
    <scope>NUCLEOTIDE SEQUENCE</scope>
    <source>
        <strain evidence="1">MEX-30-184-02</strain>
    </source>
</reference>
<organism evidence="1">
    <name type="scientific">Anaplasma marginale</name>
    <dbReference type="NCBI Taxonomy" id="770"/>
    <lineage>
        <taxon>Bacteria</taxon>
        <taxon>Pseudomonadati</taxon>
        <taxon>Pseudomonadota</taxon>
        <taxon>Alphaproteobacteria</taxon>
        <taxon>Rickettsiales</taxon>
        <taxon>Anaplasmataceae</taxon>
        <taxon>Anaplasma</taxon>
    </lineage>
</organism>
<evidence type="ECO:0000313" key="1">
    <source>
        <dbReference type="EMBL" id="KAB0451997.1"/>
    </source>
</evidence>
<dbReference type="RefSeq" id="WP_010262926.1">
    <property type="nucleotide sequence ID" value="NZ_VTWV01000007.1"/>
</dbReference>
<proteinExistence type="predicted"/>
<name>A0A643CLF4_ANAMA</name>
<sequence length="69" mass="7379">MTAAETPMGIARLMLKAVQISCSKWAEPAWNGVVISLDDAPLKWGMKSKGFKLASTGMMADQELPAPIS</sequence>
<gene>
    <name evidence="1" type="ORF">FY207_02475</name>
</gene>
<protein>
    <submittedName>
        <fullName evidence="1">Uncharacterized protein</fullName>
    </submittedName>
</protein>
<dbReference type="AlphaFoldDB" id="A0A643CLF4"/>
<dbReference type="EMBL" id="VTCY01000006">
    <property type="protein sequence ID" value="KAB0451997.1"/>
    <property type="molecule type" value="Genomic_DNA"/>
</dbReference>
<accession>A0A643CLF4</accession>
<comment type="caution">
    <text evidence="1">The sequence shown here is derived from an EMBL/GenBank/DDBJ whole genome shotgun (WGS) entry which is preliminary data.</text>
</comment>